<dbReference type="CDD" id="cd00609">
    <property type="entry name" value="AAT_like"/>
    <property type="match status" value="1"/>
</dbReference>
<keyword evidence="2" id="KW-0808">Transferase</keyword>
<dbReference type="EMBL" id="JACIEZ010000005">
    <property type="protein sequence ID" value="MBB4065540.1"/>
    <property type="molecule type" value="Genomic_DNA"/>
</dbReference>
<dbReference type="InterPro" id="IPR015421">
    <property type="entry name" value="PyrdxlP-dep_Trfase_major"/>
</dbReference>
<keyword evidence="2" id="KW-0032">Aminotransferase</keyword>
<organism evidence="2 3">
    <name type="scientific">Gellertiella hungarica</name>
    <dbReference type="NCBI Taxonomy" id="1572859"/>
    <lineage>
        <taxon>Bacteria</taxon>
        <taxon>Pseudomonadati</taxon>
        <taxon>Pseudomonadota</taxon>
        <taxon>Alphaproteobacteria</taxon>
        <taxon>Hyphomicrobiales</taxon>
        <taxon>Rhizobiaceae</taxon>
        <taxon>Gellertiella</taxon>
    </lineage>
</organism>
<dbReference type="Proteomes" id="UP000528286">
    <property type="component" value="Unassembled WGS sequence"/>
</dbReference>
<gene>
    <name evidence="2" type="ORF">GGR23_002747</name>
</gene>
<dbReference type="InterPro" id="IPR004839">
    <property type="entry name" value="Aminotransferase_I/II_large"/>
</dbReference>
<dbReference type="PANTHER" id="PTHR43510">
    <property type="entry name" value="AMINOTRANSFERASE FUNCTION, HYPOTHETICAL (EUROFUNG)"/>
    <property type="match status" value="1"/>
</dbReference>
<accession>A0A7W6NKK7</accession>
<dbReference type="SUPFAM" id="SSF53383">
    <property type="entry name" value="PLP-dependent transferases"/>
    <property type="match status" value="1"/>
</dbReference>
<evidence type="ECO:0000313" key="3">
    <source>
        <dbReference type="Proteomes" id="UP000528286"/>
    </source>
</evidence>
<proteinExistence type="predicted"/>
<evidence type="ECO:0000259" key="1">
    <source>
        <dbReference type="Pfam" id="PF00155"/>
    </source>
</evidence>
<dbReference type="GO" id="GO:0030170">
    <property type="term" value="F:pyridoxal phosphate binding"/>
    <property type="evidence" value="ECO:0007669"/>
    <property type="project" value="InterPro"/>
</dbReference>
<keyword evidence="3" id="KW-1185">Reference proteome</keyword>
<dbReference type="GO" id="GO:0008483">
    <property type="term" value="F:transaminase activity"/>
    <property type="evidence" value="ECO:0007669"/>
    <property type="project" value="UniProtKB-KW"/>
</dbReference>
<sequence length="386" mass="43521">MSARPNSAAFAAPFRDFALETYFSRWEFKARFNLAGSDPETMTLNELLALGTEEDRRAFGDMSLGYTETWGAPALRRTIAGTYETMEPEDILCFAGAEEPIYVAARVLLGPSDHAIIVTPGYQSAETIALSICPVTAVPLDPERDWELDVDRVREAIRPNTRLLSINFPNNPTGHVIPRESLDALVTLCREHGIWLFSDEVYRRMERRPEDRLPQVADIYERGISLNVLTKAYGLPALRIGWLACRDREFLQRCERYKHYLSICNAGPSELLADIALRAADHVTDRIRSITEANLAVLEEFFARHRDLFDWHVPKGGCIGFIRYRGGDGVEAFTARLVEETGVLLLPASVYRSELAAVPEDRFRIGFGRKNTAQAVEVLDRWLGGR</sequence>
<evidence type="ECO:0000313" key="2">
    <source>
        <dbReference type="EMBL" id="MBB4065540.1"/>
    </source>
</evidence>
<protein>
    <submittedName>
        <fullName evidence="2">Aspartate/methionine/tyrosine aminotransferase</fullName>
    </submittedName>
</protein>
<reference evidence="2 3" key="1">
    <citation type="submission" date="2020-08" db="EMBL/GenBank/DDBJ databases">
        <title>Genomic Encyclopedia of Type Strains, Phase IV (KMG-IV): sequencing the most valuable type-strain genomes for metagenomic binning, comparative biology and taxonomic classification.</title>
        <authorList>
            <person name="Goeker M."/>
        </authorList>
    </citation>
    <scope>NUCLEOTIDE SEQUENCE [LARGE SCALE GENOMIC DNA]</scope>
    <source>
        <strain evidence="2 3">DSM 29853</strain>
    </source>
</reference>
<feature type="domain" description="Aminotransferase class I/classII large" evidence="1">
    <location>
        <begin position="53"/>
        <end position="373"/>
    </location>
</feature>
<dbReference type="Pfam" id="PF00155">
    <property type="entry name" value="Aminotran_1_2"/>
    <property type="match status" value="1"/>
</dbReference>
<dbReference type="PANTHER" id="PTHR43510:SF1">
    <property type="entry name" value="AMINOTRANSFERASE FUNCTION, HYPOTHETICAL (EUROFUNG)"/>
    <property type="match status" value="1"/>
</dbReference>
<dbReference type="InterPro" id="IPR015424">
    <property type="entry name" value="PyrdxlP-dep_Trfase"/>
</dbReference>
<dbReference type="Gene3D" id="3.90.1150.10">
    <property type="entry name" value="Aspartate Aminotransferase, domain 1"/>
    <property type="match status" value="1"/>
</dbReference>
<comment type="caution">
    <text evidence="2">The sequence shown here is derived from an EMBL/GenBank/DDBJ whole genome shotgun (WGS) entry which is preliminary data.</text>
</comment>
<dbReference type="Gene3D" id="3.40.640.10">
    <property type="entry name" value="Type I PLP-dependent aspartate aminotransferase-like (Major domain)"/>
    <property type="match status" value="1"/>
</dbReference>
<dbReference type="RefSeq" id="WP_183366838.1">
    <property type="nucleotide sequence ID" value="NZ_JACIEZ010000005.1"/>
</dbReference>
<dbReference type="AlphaFoldDB" id="A0A7W6NKK7"/>
<dbReference type="InterPro" id="IPR015422">
    <property type="entry name" value="PyrdxlP-dep_Trfase_small"/>
</dbReference>
<name>A0A7W6NKK7_9HYPH</name>